<dbReference type="Proteomes" id="UP000007350">
    <property type="component" value="Unassembled WGS sequence"/>
</dbReference>
<name>K2MTL4_TRYCR</name>
<comment type="caution">
    <text evidence="2">The sequence shown here is derived from an EMBL/GenBank/DDBJ whole genome shotgun (WGS) entry which is preliminary data.</text>
</comment>
<keyword evidence="3" id="KW-1185">Reference proteome</keyword>
<proteinExistence type="predicted"/>
<evidence type="ECO:0000313" key="3">
    <source>
        <dbReference type="Proteomes" id="UP000007350"/>
    </source>
</evidence>
<feature type="coiled-coil region" evidence="1">
    <location>
        <begin position="46"/>
        <end position="73"/>
    </location>
</feature>
<protein>
    <submittedName>
        <fullName evidence="2">Uncharacterized protein</fullName>
    </submittedName>
</protein>
<evidence type="ECO:0000313" key="2">
    <source>
        <dbReference type="EMBL" id="EKF30445.1"/>
    </source>
</evidence>
<accession>K2MTL4</accession>
<dbReference type="EMBL" id="AHKC01012083">
    <property type="protein sequence ID" value="EKF30445.1"/>
    <property type="molecule type" value="Genomic_DNA"/>
</dbReference>
<evidence type="ECO:0000256" key="1">
    <source>
        <dbReference type="SAM" id="Coils"/>
    </source>
</evidence>
<dbReference type="OrthoDB" id="248959at2759"/>
<keyword evidence="1" id="KW-0175">Coiled coil</keyword>
<gene>
    <name evidence="2" type="ORF">MOQ_005740</name>
</gene>
<organism evidence="2 3">
    <name type="scientific">Trypanosoma cruzi marinkellei</name>
    <dbReference type="NCBI Taxonomy" id="85056"/>
    <lineage>
        <taxon>Eukaryota</taxon>
        <taxon>Discoba</taxon>
        <taxon>Euglenozoa</taxon>
        <taxon>Kinetoplastea</taxon>
        <taxon>Metakinetoplastina</taxon>
        <taxon>Trypanosomatida</taxon>
        <taxon>Trypanosomatidae</taxon>
        <taxon>Trypanosoma</taxon>
        <taxon>Schizotrypanum</taxon>
    </lineage>
</organism>
<dbReference type="AlphaFoldDB" id="K2MTL4"/>
<reference evidence="2 3" key="1">
    <citation type="journal article" date="2012" name="BMC Genomics">
        <title>Comparative genomic analysis of human infective Trypanosoma cruzi lineages with the bat-restricted subspecies T. cruzi marinkellei.</title>
        <authorList>
            <person name="Franzen O."/>
            <person name="Talavera-Lopez C."/>
            <person name="Ochaya S."/>
            <person name="Butler C.E."/>
            <person name="Messenger L.A."/>
            <person name="Lewis M.D."/>
            <person name="Llewellyn M.S."/>
            <person name="Marinkelle C.J."/>
            <person name="Tyler K.M."/>
            <person name="Miles M.A."/>
            <person name="Andersson B."/>
        </authorList>
    </citation>
    <scope>NUCLEOTIDE SEQUENCE [LARGE SCALE GENOMIC DNA]</scope>
    <source>
        <strain evidence="2 3">B7</strain>
    </source>
</reference>
<sequence length="233" mass="26672">MFAAAEEDEQITELPCELGSAQRLSNVFEDRANEHTLEVASPTGTVTIKTEELRQLREKLSRTEKALLRASSIEKRLSQQLQQQMERGKNERPCAAQGDSSASVLGLAAQMMNHASLYMDSCFDLLRDALLRRYDVGVQTMHEELLRRRELTRRSTVALEQTTASMKIFQNELKRRESAALRMEETLRAWEQDTRLRLFRLMRVSAALRMVAERLRVASTNGETNRSRDGTLL</sequence>